<sequence>MVKRLSVASVLALVASILFGVQPAAAATGLHVSGTRVVEGNGSAFVMRGVNHPHVWFPGQTGSFADIKSFGANTVRVVLGTGKRWGPSSAADVTNVISLCKQNRLICVLEAHDTTGYGDQIGAVTLDQAASYWIGVADALKGQENYVVINLGNEPFGTNLLVSPAWASATKNAIKRLRGAGLQHLLMADAPMWGQDWLNIMRNNAASVFNADPQRNTVFSVHMYGVYNTAAKINAYFDAFRSAGLPLVVGEFGNKHSDGDPDEDTIMAQSQARGIGYLGWSWSGNGGGVEYLDLVRSFNPADLTPWGERFLNGTNGVRQTSKQAIIYG</sequence>
<dbReference type="SUPFAM" id="SSF51445">
    <property type="entry name" value="(Trans)glycosidases"/>
    <property type="match status" value="1"/>
</dbReference>
<keyword evidence="1 3" id="KW-0378">Hydrolase</keyword>
<keyword evidence="4" id="KW-0732">Signal</keyword>
<feature type="signal peptide" evidence="4">
    <location>
        <begin position="1"/>
        <end position="26"/>
    </location>
</feature>
<dbReference type="AlphaFoldDB" id="A0A1W2G060"/>
<keyword evidence="2 3" id="KW-0326">Glycosidase</keyword>
<comment type="similarity">
    <text evidence="3">Belongs to the glycosyl hydrolase 5 (cellulase A) family.</text>
</comment>
<dbReference type="PANTHER" id="PTHR42754:SF1">
    <property type="entry name" value="LIPOPROTEIN"/>
    <property type="match status" value="1"/>
</dbReference>
<organism evidence="6 7">
    <name type="scientific">Kibdelosporangium aridum</name>
    <dbReference type="NCBI Taxonomy" id="2030"/>
    <lineage>
        <taxon>Bacteria</taxon>
        <taxon>Bacillati</taxon>
        <taxon>Actinomycetota</taxon>
        <taxon>Actinomycetes</taxon>
        <taxon>Pseudonocardiales</taxon>
        <taxon>Pseudonocardiaceae</taxon>
        <taxon>Kibdelosporangium</taxon>
    </lineage>
</organism>
<evidence type="ECO:0000259" key="5">
    <source>
        <dbReference type="Pfam" id="PF00150"/>
    </source>
</evidence>
<evidence type="ECO:0000256" key="3">
    <source>
        <dbReference type="RuleBase" id="RU361153"/>
    </source>
</evidence>
<reference evidence="6 7" key="1">
    <citation type="submission" date="2017-04" db="EMBL/GenBank/DDBJ databases">
        <authorList>
            <person name="Afonso C.L."/>
            <person name="Miller P.J."/>
            <person name="Scott M.A."/>
            <person name="Spackman E."/>
            <person name="Goraichik I."/>
            <person name="Dimitrov K.M."/>
            <person name="Suarez D.L."/>
            <person name="Swayne D.E."/>
        </authorList>
    </citation>
    <scope>NUCLEOTIDE SEQUENCE [LARGE SCALE GENOMIC DNA]</scope>
    <source>
        <strain evidence="6 7">DSM 43828</strain>
    </source>
</reference>
<evidence type="ECO:0000256" key="4">
    <source>
        <dbReference type="SAM" id="SignalP"/>
    </source>
</evidence>
<dbReference type="PANTHER" id="PTHR42754">
    <property type="entry name" value="ENDOGLUCANASE"/>
    <property type="match status" value="1"/>
</dbReference>
<dbReference type="GO" id="GO:0004553">
    <property type="term" value="F:hydrolase activity, hydrolyzing O-glycosyl compounds"/>
    <property type="evidence" value="ECO:0007669"/>
    <property type="project" value="InterPro"/>
</dbReference>
<evidence type="ECO:0000313" key="6">
    <source>
        <dbReference type="EMBL" id="SMD27268.1"/>
    </source>
</evidence>
<feature type="domain" description="Glycoside hydrolase family 5" evidence="5">
    <location>
        <begin position="39"/>
        <end position="285"/>
    </location>
</feature>
<evidence type="ECO:0000256" key="1">
    <source>
        <dbReference type="ARBA" id="ARBA00022801"/>
    </source>
</evidence>
<dbReference type="Gene3D" id="3.20.20.80">
    <property type="entry name" value="Glycosidases"/>
    <property type="match status" value="1"/>
</dbReference>
<evidence type="ECO:0000313" key="7">
    <source>
        <dbReference type="Proteomes" id="UP000192674"/>
    </source>
</evidence>
<dbReference type="Pfam" id="PF00150">
    <property type="entry name" value="Cellulase"/>
    <property type="match status" value="1"/>
</dbReference>
<feature type="chain" id="PRO_5010719889" evidence="4">
    <location>
        <begin position="27"/>
        <end position="328"/>
    </location>
</feature>
<name>A0A1W2G060_KIBAR</name>
<dbReference type="InterPro" id="IPR001547">
    <property type="entry name" value="Glyco_hydro_5"/>
</dbReference>
<proteinExistence type="inferred from homology"/>
<protein>
    <submittedName>
        <fullName evidence="6">Cellulase (Glycosyl hydrolase family 5)</fullName>
    </submittedName>
</protein>
<dbReference type="Proteomes" id="UP000192674">
    <property type="component" value="Unassembled WGS sequence"/>
</dbReference>
<dbReference type="GO" id="GO:0000272">
    <property type="term" value="P:polysaccharide catabolic process"/>
    <property type="evidence" value="ECO:0007669"/>
    <property type="project" value="InterPro"/>
</dbReference>
<gene>
    <name evidence="6" type="ORF">SAMN05661093_10871</name>
</gene>
<keyword evidence="7" id="KW-1185">Reference proteome</keyword>
<dbReference type="RefSeq" id="WP_084434833.1">
    <property type="nucleotide sequence ID" value="NZ_FWXV01000022.1"/>
</dbReference>
<accession>A0A1W2G060</accession>
<dbReference type="InterPro" id="IPR017853">
    <property type="entry name" value="GH"/>
</dbReference>
<dbReference type="EMBL" id="FWXV01000022">
    <property type="protein sequence ID" value="SMD27268.1"/>
    <property type="molecule type" value="Genomic_DNA"/>
</dbReference>
<evidence type="ECO:0000256" key="2">
    <source>
        <dbReference type="ARBA" id="ARBA00023295"/>
    </source>
</evidence>
<dbReference type="OrthoDB" id="9801198at2"/>